<gene>
    <name evidence="2" type="ORF">RIB2604_00604420</name>
</gene>
<reference evidence="3" key="2">
    <citation type="submission" date="2016-02" db="EMBL/GenBank/DDBJ databases">
        <title>Genome sequencing of Aspergillus luchuensis NBRC 4314.</title>
        <authorList>
            <person name="Yamada O."/>
        </authorList>
    </citation>
    <scope>NUCLEOTIDE SEQUENCE [LARGE SCALE GENOMIC DNA]</scope>
    <source>
        <strain evidence="3">RIB 2604</strain>
    </source>
</reference>
<dbReference type="Proteomes" id="UP000075230">
    <property type="component" value="Unassembled WGS sequence"/>
</dbReference>
<evidence type="ECO:0000313" key="3">
    <source>
        <dbReference type="Proteomes" id="UP000075230"/>
    </source>
</evidence>
<feature type="compositionally biased region" description="Low complexity" evidence="1">
    <location>
        <begin position="309"/>
        <end position="321"/>
    </location>
</feature>
<accession>A0A146F1N7</accession>
<sequence>MAADQLLQSIAHSTPGEEWFDFDNSFDIPYGGVGSNPTSVDSVSPKDLDLTFADFDDCNWGPSPGVCTQELFADLVNYDAPMEGFGEHALDASSSMLDPTGSFHQMPASPTPGLMGSELTDLWSQNMGGVDDPFYTTVRQMVEFQAAADPSALSSKEKRMEASIALHMQRLQEAAMQDLELSSDSSTTFPSPRWSDSAASVYQGGTCTTPATTPLPDVTRTPVSGSESAAGAMELVLDLNMNTTTNVPKKQKPRSQAQKENYIKVRKHGACEKHRKQHKRHSPHSVKSAASCRGDVDLNGGTGRPTTFRDSSGQQQSPRSPGSDRRVGLVHSLSKRLQICSTSGQVDRGGLALRHAPDRQHANQAVTARMHVSVQASIPSRSSTAAVSGVLCRPSPSSRAAATASVQSNRSTETSAIFETHASSWRIRSLVYPSTPHSLVVQANDVHDQVASRTIVSRVLQSVFPVSHFLDLSVCFASWLSTCFDKTWSFSRFGKLVMISTRRHWLTGKGFRWG</sequence>
<proteinExistence type="predicted"/>
<comment type="caution">
    <text evidence="2">The sequence shown here is derived from an EMBL/GenBank/DDBJ whole genome shotgun (WGS) entry which is preliminary data.</text>
</comment>
<feature type="region of interest" description="Disordered" evidence="1">
    <location>
        <begin position="207"/>
        <end position="227"/>
    </location>
</feature>
<reference evidence="2 3" key="1">
    <citation type="journal article" date="2016" name="DNA Res.">
        <title>Genome sequence of Aspergillus luchuensis NBRC 4314.</title>
        <authorList>
            <person name="Yamada O."/>
            <person name="Machida M."/>
            <person name="Hosoyama A."/>
            <person name="Goto M."/>
            <person name="Takahashi T."/>
            <person name="Futagami T."/>
            <person name="Yamagata Y."/>
            <person name="Takeuchi M."/>
            <person name="Kobayashi T."/>
            <person name="Koike H."/>
            <person name="Abe K."/>
            <person name="Asai K."/>
            <person name="Arita M."/>
            <person name="Fujita N."/>
            <person name="Fukuda K."/>
            <person name="Higa K."/>
            <person name="Horikawa H."/>
            <person name="Ishikawa T."/>
            <person name="Jinno K."/>
            <person name="Kato Y."/>
            <person name="Kirimura K."/>
            <person name="Mizutani O."/>
            <person name="Nakasone K."/>
            <person name="Sano M."/>
            <person name="Shiraishi Y."/>
            <person name="Tsukahara M."/>
            <person name="Gomi K."/>
        </authorList>
    </citation>
    <scope>NUCLEOTIDE SEQUENCE [LARGE SCALE GENOMIC DNA]</scope>
    <source>
        <strain evidence="2 3">RIB 2604</strain>
    </source>
</reference>
<feature type="region of interest" description="Disordered" evidence="1">
    <location>
        <begin position="269"/>
        <end position="329"/>
    </location>
</feature>
<dbReference type="VEuPathDB" id="FungiDB:ASPFODRAFT_40971"/>
<evidence type="ECO:0000313" key="2">
    <source>
        <dbReference type="EMBL" id="GAT19859.1"/>
    </source>
</evidence>
<name>A0A146F1N7_ASPKA</name>
<protein>
    <submittedName>
        <fullName evidence="2">Uncharacterized protein</fullName>
    </submittedName>
</protein>
<feature type="compositionally biased region" description="Basic residues" evidence="1">
    <location>
        <begin position="269"/>
        <end position="284"/>
    </location>
</feature>
<evidence type="ECO:0000256" key="1">
    <source>
        <dbReference type="SAM" id="MobiDB-lite"/>
    </source>
</evidence>
<dbReference type="AlphaFoldDB" id="A0A146F1N7"/>
<dbReference type="EMBL" id="BCWF01000006">
    <property type="protein sequence ID" value="GAT19859.1"/>
    <property type="molecule type" value="Genomic_DNA"/>
</dbReference>
<organism evidence="2 3">
    <name type="scientific">Aspergillus kawachii</name>
    <name type="common">White koji mold</name>
    <name type="synonym">Aspergillus awamori var. kawachi</name>
    <dbReference type="NCBI Taxonomy" id="1069201"/>
    <lineage>
        <taxon>Eukaryota</taxon>
        <taxon>Fungi</taxon>
        <taxon>Dikarya</taxon>
        <taxon>Ascomycota</taxon>
        <taxon>Pezizomycotina</taxon>
        <taxon>Eurotiomycetes</taxon>
        <taxon>Eurotiomycetidae</taxon>
        <taxon>Eurotiales</taxon>
        <taxon>Aspergillaceae</taxon>
        <taxon>Aspergillus</taxon>
        <taxon>Aspergillus subgen. Circumdati</taxon>
    </lineage>
</organism>